<dbReference type="SUPFAM" id="SSF53756">
    <property type="entry name" value="UDP-Glycosyltransferase/glycogen phosphorylase"/>
    <property type="match status" value="1"/>
</dbReference>
<protein>
    <recommendedName>
        <fullName evidence="3">Glycosyl transferase family 1 domain-containing protein</fullName>
    </recommendedName>
</protein>
<proteinExistence type="predicted"/>
<dbReference type="Proteomes" id="UP000008372">
    <property type="component" value="Unassembled WGS sequence"/>
</dbReference>
<evidence type="ECO:0000313" key="2">
    <source>
        <dbReference type="Proteomes" id="UP000008372"/>
    </source>
</evidence>
<keyword evidence="2" id="KW-1185">Reference proteome</keyword>
<dbReference type="EMBL" id="BAEK01000047">
    <property type="protein sequence ID" value="GAC05840.1"/>
    <property type="molecule type" value="Genomic_DNA"/>
</dbReference>
<sequence>MDELGKQEFMKLYLYPSRSQNEFLELNRQALRELGYEVKPVNRAFITDLLRRKKDATVVLHWVEDRVYGRTYRTVFQYFFKMIALIIFSGLFAEKVVWVRHNFQPHNGSKHNYRYRFLCWLYKLMSVKAIPLEGYYSSPSLLHPLYKKDSELQAQIEQPESLEPQKSNLVVFFGAVKKYKNLHQILDTWPKHIPLKIAGRCTDTEYQSFLLNKITQLGLNVVWDNVFLSDEELNDVLKNTKFVLLPHADNTMISSGSFYHAIGEGCNVLTNSSRFGLAKSKQHGFVSIYDPKVISEAYLNSIYQDRTKVMHDALSSYGQRQVLSAWRNVLAVSER</sequence>
<name>A0ABQ0I8X9_9ALTE</name>
<organism evidence="1 2">
    <name type="scientific">Paraglaciecola agarilytica NO2</name>
    <dbReference type="NCBI Taxonomy" id="1125747"/>
    <lineage>
        <taxon>Bacteria</taxon>
        <taxon>Pseudomonadati</taxon>
        <taxon>Pseudomonadota</taxon>
        <taxon>Gammaproteobacteria</taxon>
        <taxon>Alteromonadales</taxon>
        <taxon>Alteromonadaceae</taxon>
        <taxon>Paraglaciecola</taxon>
    </lineage>
</organism>
<gene>
    <name evidence="1" type="ORF">GAGA_3006</name>
</gene>
<dbReference type="Gene3D" id="3.40.50.2000">
    <property type="entry name" value="Glycogen Phosphorylase B"/>
    <property type="match status" value="1"/>
</dbReference>
<evidence type="ECO:0008006" key="3">
    <source>
        <dbReference type="Google" id="ProtNLM"/>
    </source>
</evidence>
<accession>A0ABQ0I8X9</accession>
<evidence type="ECO:0000313" key="1">
    <source>
        <dbReference type="EMBL" id="GAC05840.1"/>
    </source>
</evidence>
<reference evidence="1 2" key="1">
    <citation type="journal article" date="2014" name="Environ. Microbiol.">
        <title>Comparative genomics of the marine bacterial genus Glaciecola reveals the high degree of genomic diversity and genomic characteristic for cold adaptation.</title>
        <authorList>
            <person name="Qin Q.L."/>
            <person name="Xie B.B."/>
            <person name="Yu Y."/>
            <person name="Shu Y.L."/>
            <person name="Rong J.C."/>
            <person name="Zhang Y.J."/>
            <person name="Zhao D.L."/>
            <person name="Chen X.L."/>
            <person name="Zhang X.Y."/>
            <person name="Chen B."/>
            <person name="Zhou B.C."/>
            <person name="Zhang Y.Z."/>
        </authorList>
    </citation>
    <scope>NUCLEOTIDE SEQUENCE [LARGE SCALE GENOMIC DNA]</scope>
    <source>
        <strain evidence="1 2">NO2</strain>
    </source>
</reference>
<comment type="caution">
    <text evidence="1">The sequence shown here is derived from an EMBL/GenBank/DDBJ whole genome shotgun (WGS) entry which is preliminary data.</text>
</comment>